<gene>
    <name evidence="9" type="ORF">C6570_01055</name>
</gene>
<dbReference type="GO" id="GO:0005524">
    <property type="term" value="F:ATP binding"/>
    <property type="evidence" value="ECO:0007669"/>
    <property type="project" value="UniProtKB-UniRule"/>
</dbReference>
<evidence type="ECO:0000256" key="3">
    <source>
        <dbReference type="ARBA" id="ARBA00022741"/>
    </source>
</evidence>
<dbReference type="PROSITE" id="PS50975">
    <property type="entry name" value="ATP_GRASP"/>
    <property type="match status" value="1"/>
</dbReference>
<dbReference type="GO" id="GO:0016874">
    <property type="term" value="F:ligase activity"/>
    <property type="evidence" value="ECO:0007669"/>
    <property type="project" value="UniProtKB-KW"/>
</dbReference>
<dbReference type="KEGG" id="otk:C6570_01055"/>
<dbReference type="InterPro" id="IPR011054">
    <property type="entry name" value="Rudment_hybrid_motif"/>
</dbReference>
<dbReference type="AlphaFoldDB" id="A0A2S0MB30"/>
<dbReference type="SUPFAM" id="SSF56059">
    <property type="entry name" value="Glutathione synthetase ATP-binding domain-like"/>
    <property type="match status" value="1"/>
</dbReference>
<dbReference type="Pfam" id="PF00289">
    <property type="entry name" value="Biotin_carb_N"/>
    <property type="match status" value="1"/>
</dbReference>
<protein>
    <submittedName>
        <fullName evidence="9">Carbamoyl-phosphate synthase large subunit</fullName>
    </submittedName>
</protein>
<evidence type="ECO:0000259" key="7">
    <source>
        <dbReference type="PROSITE" id="PS50975"/>
    </source>
</evidence>
<dbReference type="FunFam" id="3.40.50.20:FF:000010">
    <property type="entry name" value="Propionyl-CoA carboxylase subunit alpha"/>
    <property type="match status" value="1"/>
</dbReference>
<dbReference type="InterPro" id="IPR000089">
    <property type="entry name" value="Biotin_lipoyl"/>
</dbReference>
<sequence length="660" mass="70241">MKRILIANRGEIARRVIATAQRMGIETVAVYSDPDANAPHVREATLAWALGGRASAESYLRADALLQAARATGADAVHPGYGFLSEDAGFAEAVRDAGLTWIGPPPEAIRALGSKAAAKALARDHGVPCLPGYADEDQSEARFTAEAAAIGYPVMVKAVAGGGGRGMRLVTEAAQLGAALASARAEALAGFGNGDLLIERALLQPRHVEVQVFADAHGRVIHLGERDCSVQRRHQKIIEEAPSPALDGAPRDQMGACAVALAKAAGYVGAGTVEFLVAQQDGQSAFYLMEMNTRLQVEHPVTEALTGLDLVEWQIRVARGEPLPLTQEQVRLTGHAIEVRLCAEDESFQPHTGRIAHFAAPPAAAFQRAPLRFDHALAAGAEVSPYYDAMLGKLIVHADTRDAAIDQLCAALRRLEVLGVPTNRAFLIECLQSPRFRSGQALISFLSTDADGLRAELHARQRLADARWGAVVTLGANGALPCTFPAPRRLRHSGDTRDVAVQPLGDGQWRLRSADGEADTWQVQEGAPGIRQVVTGHASHRVAAVPVPTAEVARRWHLQADGVDWWVDDVSYEPAAQAGQALSATELRANFNGKVVRLHAMPGQTMAAGETALVIESMKLEHSLAPRADAVVAEVLVSEGQQVTPGQVLLRFAPPQKVAA</sequence>
<evidence type="ECO:0000256" key="6">
    <source>
        <dbReference type="PROSITE-ProRule" id="PRU00409"/>
    </source>
</evidence>
<dbReference type="Pfam" id="PF00364">
    <property type="entry name" value="Biotin_lipoyl"/>
    <property type="match status" value="1"/>
</dbReference>
<keyword evidence="2" id="KW-0436">Ligase</keyword>
<name>A0A2S0MB30_9BURK</name>
<keyword evidence="5" id="KW-0092">Biotin</keyword>
<dbReference type="InterPro" id="IPR050856">
    <property type="entry name" value="Biotin_carboxylase_complex"/>
</dbReference>
<organism evidence="9 10">
    <name type="scientific">Ottowia oryzae</name>
    <dbReference type="NCBI Taxonomy" id="2109914"/>
    <lineage>
        <taxon>Bacteria</taxon>
        <taxon>Pseudomonadati</taxon>
        <taxon>Pseudomonadota</taxon>
        <taxon>Betaproteobacteria</taxon>
        <taxon>Burkholderiales</taxon>
        <taxon>Comamonadaceae</taxon>
        <taxon>Ottowia</taxon>
    </lineage>
</organism>
<dbReference type="InterPro" id="IPR005482">
    <property type="entry name" value="Biotin_COase_C"/>
</dbReference>
<dbReference type="InterPro" id="IPR016185">
    <property type="entry name" value="PreATP-grasp_dom_sf"/>
</dbReference>
<dbReference type="Proteomes" id="UP000239709">
    <property type="component" value="Chromosome"/>
</dbReference>
<dbReference type="InterPro" id="IPR011764">
    <property type="entry name" value="Biotin_carboxylation_dom"/>
</dbReference>
<dbReference type="PANTHER" id="PTHR18866">
    <property type="entry name" value="CARBOXYLASE:PYRUVATE/ACETYL-COA/PROPIONYL-COA CARBOXYLASE"/>
    <property type="match status" value="1"/>
</dbReference>
<evidence type="ECO:0000256" key="5">
    <source>
        <dbReference type="ARBA" id="ARBA00023267"/>
    </source>
</evidence>
<comment type="cofactor">
    <cofactor evidence="1">
        <name>biotin</name>
        <dbReference type="ChEBI" id="CHEBI:57586"/>
    </cofactor>
</comment>
<dbReference type="CDD" id="cd06850">
    <property type="entry name" value="biotinyl_domain"/>
    <property type="match status" value="1"/>
</dbReference>
<dbReference type="InterPro" id="IPR005481">
    <property type="entry name" value="BC-like_N"/>
</dbReference>
<dbReference type="PROSITE" id="PS00867">
    <property type="entry name" value="CPSASE_2"/>
    <property type="match status" value="1"/>
</dbReference>
<dbReference type="SUPFAM" id="SSF52440">
    <property type="entry name" value="PreATP-grasp domain"/>
    <property type="match status" value="1"/>
</dbReference>
<dbReference type="InterPro" id="IPR011761">
    <property type="entry name" value="ATP-grasp"/>
</dbReference>
<reference evidence="9 10" key="1">
    <citation type="submission" date="2018-03" db="EMBL/GenBank/DDBJ databases">
        <title>Genome sequencing of Ottowia sp.</title>
        <authorList>
            <person name="Kim S.-J."/>
            <person name="Heo J."/>
            <person name="Kwon S.-W."/>
        </authorList>
    </citation>
    <scope>NUCLEOTIDE SEQUENCE [LARGE SCALE GENOMIC DNA]</scope>
    <source>
        <strain evidence="9 10">KADR8-3</strain>
    </source>
</reference>
<evidence type="ECO:0000259" key="8">
    <source>
        <dbReference type="PROSITE" id="PS50979"/>
    </source>
</evidence>
<dbReference type="SUPFAM" id="SSF51246">
    <property type="entry name" value="Rudiment single hybrid motif"/>
    <property type="match status" value="1"/>
</dbReference>
<evidence type="ECO:0000256" key="4">
    <source>
        <dbReference type="ARBA" id="ARBA00022840"/>
    </source>
</evidence>
<dbReference type="EMBL" id="CP027666">
    <property type="protein sequence ID" value="AVO33001.1"/>
    <property type="molecule type" value="Genomic_DNA"/>
</dbReference>
<dbReference type="InterPro" id="IPR005479">
    <property type="entry name" value="CPAse_ATP-bd"/>
</dbReference>
<dbReference type="OrthoDB" id="9803706at2"/>
<keyword evidence="4 6" id="KW-0067">ATP-binding</keyword>
<dbReference type="SUPFAM" id="SSF51230">
    <property type="entry name" value="Single hybrid motif"/>
    <property type="match status" value="1"/>
</dbReference>
<dbReference type="PANTHER" id="PTHR18866:SF33">
    <property type="entry name" value="METHYLCROTONOYL-COA CARBOXYLASE SUBUNIT ALPHA, MITOCHONDRIAL-RELATED"/>
    <property type="match status" value="1"/>
</dbReference>
<accession>A0A2S0MB30</accession>
<evidence type="ECO:0000313" key="9">
    <source>
        <dbReference type="EMBL" id="AVO33001.1"/>
    </source>
</evidence>
<feature type="domain" description="ATP-grasp" evidence="7">
    <location>
        <begin position="119"/>
        <end position="319"/>
    </location>
</feature>
<dbReference type="Pfam" id="PF02785">
    <property type="entry name" value="Biotin_carb_C"/>
    <property type="match status" value="1"/>
</dbReference>
<dbReference type="InterPro" id="IPR011053">
    <property type="entry name" value="Single_hybrid_motif"/>
</dbReference>
<keyword evidence="10" id="KW-1185">Reference proteome</keyword>
<dbReference type="SMART" id="SM00878">
    <property type="entry name" value="Biotin_carb_C"/>
    <property type="match status" value="1"/>
</dbReference>
<evidence type="ECO:0000313" key="10">
    <source>
        <dbReference type="Proteomes" id="UP000239709"/>
    </source>
</evidence>
<dbReference type="Gene3D" id="3.30.470.20">
    <property type="entry name" value="ATP-grasp fold, B domain"/>
    <property type="match status" value="1"/>
</dbReference>
<keyword evidence="3 6" id="KW-0547">Nucleotide-binding</keyword>
<evidence type="ECO:0000256" key="1">
    <source>
        <dbReference type="ARBA" id="ARBA00001953"/>
    </source>
</evidence>
<dbReference type="RefSeq" id="WP_106701265.1">
    <property type="nucleotide sequence ID" value="NZ_CP027666.1"/>
</dbReference>
<feature type="domain" description="Biotin carboxylation" evidence="8">
    <location>
        <begin position="1"/>
        <end position="451"/>
    </location>
</feature>
<dbReference type="GO" id="GO:0046872">
    <property type="term" value="F:metal ion binding"/>
    <property type="evidence" value="ECO:0007669"/>
    <property type="project" value="InterPro"/>
</dbReference>
<evidence type="ECO:0000256" key="2">
    <source>
        <dbReference type="ARBA" id="ARBA00022598"/>
    </source>
</evidence>
<dbReference type="Pfam" id="PF02786">
    <property type="entry name" value="CPSase_L_D2"/>
    <property type="match status" value="1"/>
</dbReference>
<dbReference type="PROSITE" id="PS50979">
    <property type="entry name" value="BC"/>
    <property type="match status" value="1"/>
</dbReference>
<dbReference type="Gene3D" id="2.40.50.100">
    <property type="match status" value="1"/>
</dbReference>
<proteinExistence type="predicted"/>